<dbReference type="SMART" id="SM00062">
    <property type="entry name" value="PBPb"/>
    <property type="match status" value="1"/>
</dbReference>
<accession>A0ABW9AY50</accession>
<dbReference type="EMBL" id="JAQQEZ010000023">
    <property type="protein sequence ID" value="MFM0004804.1"/>
    <property type="molecule type" value="Genomic_DNA"/>
</dbReference>
<dbReference type="Pfam" id="PF00497">
    <property type="entry name" value="SBP_bac_3"/>
    <property type="match status" value="1"/>
</dbReference>
<evidence type="ECO:0000256" key="1">
    <source>
        <dbReference type="ARBA" id="ARBA00022729"/>
    </source>
</evidence>
<keyword evidence="4" id="KW-1185">Reference proteome</keyword>
<reference evidence="3 4" key="1">
    <citation type="journal article" date="2024" name="Chem. Sci.">
        <title>Discovery of megapolipeptins by genome mining of a Burkholderiales bacteria collection.</title>
        <authorList>
            <person name="Paulo B.S."/>
            <person name="Recchia M.J.J."/>
            <person name="Lee S."/>
            <person name="Fergusson C.H."/>
            <person name="Romanowski S.B."/>
            <person name="Hernandez A."/>
            <person name="Krull N."/>
            <person name="Liu D.Y."/>
            <person name="Cavanagh H."/>
            <person name="Bos A."/>
            <person name="Gray C.A."/>
            <person name="Murphy B.T."/>
            <person name="Linington R.G."/>
            <person name="Eustaquio A.S."/>
        </authorList>
    </citation>
    <scope>NUCLEOTIDE SEQUENCE [LARGE SCALE GENOMIC DNA]</scope>
    <source>
        <strain evidence="3 4">RL17-350-BIC-A</strain>
    </source>
</reference>
<dbReference type="InterPro" id="IPR001638">
    <property type="entry name" value="Solute-binding_3/MltF_N"/>
</dbReference>
<keyword evidence="1" id="KW-0732">Signal</keyword>
<sequence>MNETAFRPPKRTLRAPSESLQPRGVFMSSLTIQSAATDKTFRTGFRRLALSSLRSLFAIAAFAGAAHIASAASVDEIKSRGYISVATEDDFKPFEFVDNGAPTGYDNEMLALVKKKLPVQVKQQIMPWSGILPGVTTGKYDMAVTAVLVTPERKGTFDFTAPLAESTTFFATKKGSPIKSADDLIGKVIGVQTGSAMLADAKAFDEQLKKTHGGNGLKQIVEYQSYPETYQDLALGRLDAVANTQINLNSLIRTRPDTFVIGQKIGSPVYIAWAVKKGDTAALQMVNSVLLDLRKSGEMYQVQKKWFGASFESMPQSIN</sequence>
<name>A0ABW9AY50_9BURK</name>
<protein>
    <submittedName>
        <fullName evidence="3">Transporter substrate-binding domain-containing protein</fullName>
    </submittedName>
</protein>
<dbReference type="PANTHER" id="PTHR35936">
    <property type="entry name" value="MEMBRANE-BOUND LYTIC MUREIN TRANSGLYCOSYLASE F"/>
    <property type="match status" value="1"/>
</dbReference>
<evidence type="ECO:0000313" key="3">
    <source>
        <dbReference type="EMBL" id="MFM0004804.1"/>
    </source>
</evidence>
<feature type="domain" description="Solute-binding protein family 3/N-terminal" evidence="2">
    <location>
        <begin position="82"/>
        <end position="310"/>
    </location>
</feature>
<dbReference type="Gene3D" id="3.40.190.10">
    <property type="entry name" value="Periplasmic binding protein-like II"/>
    <property type="match status" value="2"/>
</dbReference>
<proteinExistence type="predicted"/>
<dbReference type="SUPFAM" id="SSF53850">
    <property type="entry name" value="Periplasmic binding protein-like II"/>
    <property type="match status" value="1"/>
</dbReference>
<evidence type="ECO:0000259" key="2">
    <source>
        <dbReference type="SMART" id="SM00062"/>
    </source>
</evidence>
<evidence type="ECO:0000313" key="4">
    <source>
        <dbReference type="Proteomes" id="UP001629230"/>
    </source>
</evidence>
<comment type="caution">
    <text evidence="3">The sequence shown here is derived from an EMBL/GenBank/DDBJ whole genome shotgun (WGS) entry which is preliminary data.</text>
</comment>
<dbReference type="RefSeq" id="WP_408179678.1">
    <property type="nucleotide sequence ID" value="NZ_JAQQEZ010000023.1"/>
</dbReference>
<dbReference type="Proteomes" id="UP001629230">
    <property type="component" value="Unassembled WGS sequence"/>
</dbReference>
<organism evidence="3 4">
    <name type="scientific">Paraburkholderia dipogonis</name>
    <dbReference type="NCBI Taxonomy" id="1211383"/>
    <lineage>
        <taxon>Bacteria</taxon>
        <taxon>Pseudomonadati</taxon>
        <taxon>Pseudomonadota</taxon>
        <taxon>Betaproteobacteria</taxon>
        <taxon>Burkholderiales</taxon>
        <taxon>Burkholderiaceae</taxon>
        <taxon>Paraburkholderia</taxon>
    </lineage>
</organism>
<gene>
    <name evidence="3" type="ORF">PQR57_27735</name>
</gene>
<dbReference type="PANTHER" id="PTHR35936:SF35">
    <property type="entry name" value="L-CYSTINE-BINDING PROTEIN TCYJ"/>
    <property type="match status" value="1"/>
</dbReference>